<sequence length="72" mass="8707">MMRSSCLIFLFSFPEKVYYVTGTDNKSRSSHFRLKNLLFKWLSLRIWSRTGRLHLIFGFLILLLLNFLLYPF</sequence>
<accession>A0A2K1L2A1</accession>
<protein>
    <submittedName>
        <fullName evidence="2 3">Uncharacterized protein</fullName>
    </submittedName>
</protein>
<dbReference type="Proteomes" id="UP000006727">
    <property type="component" value="Chromosome 2"/>
</dbReference>
<dbReference type="EMBL" id="ABEU02000002">
    <property type="protein sequence ID" value="PNR60154.1"/>
    <property type="molecule type" value="Genomic_DNA"/>
</dbReference>
<dbReference type="EnsemblPlants" id="Pp3c2_19669V3.1">
    <property type="protein sequence ID" value="PAC:32932653.CDS.1"/>
    <property type="gene ID" value="Pp3c2_19669"/>
</dbReference>
<keyword evidence="4" id="KW-1185">Reference proteome</keyword>
<feature type="transmembrane region" description="Helical" evidence="1">
    <location>
        <begin position="46"/>
        <end position="69"/>
    </location>
</feature>
<keyword evidence="1" id="KW-0812">Transmembrane</keyword>
<proteinExistence type="predicted"/>
<evidence type="ECO:0000313" key="4">
    <source>
        <dbReference type="Proteomes" id="UP000006727"/>
    </source>
</evidence>
<evidence type="ECO:0000256" key="1">
    <source>
        <dbReference type="SAM" id="Phobius"/>
    </source>
</evidence>
<reference evidence="2 4" key="2">
    <citation type="journal article" date="2018" name="Plant J.">
        <title>The Physcomitrella patens chromosome-scale assembly reveals moss genome structure and evolution.</title>
        <authorList>
            <person name="Lang D."/>
            <person name="Ullrich K.K."/>
            <person name="Murat F."/>
            <person name="Fuchs J."/>
            <person name="Jenkins J."/>
            <person name="Haas F.B."/>
            <person name="Piednoel M."/>
            <person name="Gundlach H."/>
            <person name="Van Bel M."/>
            <person name="Meyberg R."/>
            <person name="Vives C."/>
            <person name="Morata J."/>
            <person name="Symeonidi A."/>
            <person name="Hiss M."/>
            <person name="Muchero W."/>
            <person name="Kamisugi Y."/>
            <person name="Saleh O."/>
            <person name="Blanc G."/>
            <person name="Decker E.L."/>
            <person name="van Gessel N."/>
            <person name="Grimwood J."/>
            <person name="Hayes R.D."/>
            <person name="Graham S.W."/>
            <person name="Gunter L.E."/>
            <person name="McDaniel S.F."/>
            <person name="Hoernstein S.N.W."/>
            <person name="Larsson A."/>
            <person name="Li F.W."/>
            <person name="Perroud P.F."/>
            <person name="Phillips J."/>
            <person name="Ranjan P."/>
            <person name="Rokshar D.S."/>
            <person name="Rothfels C.J."/>
            <person name="Schneider L."/>
            <person name="Shu S."/>
            <person name="Stevenson D.W."/>
            <person name="Thummler F."/>
            <person name="Tillich M."/>
            <person name="Villarreal Aguilar J.C."/>
            <person name="Widiez T."/>
            <person name="Wong G.K."/>
            <person name="Wymore A."/>
            <person name="Zhang Y."/>
            <person name="Zimmer A.D."/>
            <person name="Quatrano R.S."/>
            <person name="Mayer K.F.X."/>
            <person name="Goodstein D."/>
            <person name="Casacuberta J.M."/>
            <person name="Vandepoele K."/>
            <person name="Reski R."/>
            <person name="Cuming A.C."/>
            <person name="Tuskan G.A."/>
            <person name="Maumus F."/>
            <person name="Salse J."/>
            <person name="Schmutz J."/>
            <person name="Rensing S.A."/>
        </authorList>
    </citation>
    <scope>NUCLEOTIDE SEQUENCE [LARGE SCALE GENOMIC DNA]</scope>
    <source>
        <strain evidence="3 4">cv. Gransden 2004</strain>
    </source>
</reference>
<dbReference type="InParanoid" id="A0A2K1L2A1"/>
<dbReference type="Gramene" id="Pp3c2_19669V3.1">
    <property type="protein sequence ID" value="PAC:32932653.CDS.1"/>
    <property type="gene ID" value="Pp3c2_19669"/>
</dbReference>
<reference evidence="2 4" key="1">
    <citation type="journal article" date="2008" name="Science">
        <title>The Physcomitrella genome reveals evolutionary insights into the conquest of land by plants.</title>
        <authorList>
            <person name="Rensing S."/>
            <person name="Lang D."/>
            <person name="Zimmer A."/>
            <person name="Terry A."/>
            <person name="Salamov A."/>
            <person name="Shapiro H."/>
            <person name="Nishiyama T."/>
            <person name="Perroud P.-F."/>
            <person name="Lindquist E."/>
            <person name="Kamisugi Y."/>
            <person name="Tanahashi T."/>
            <person name="Sakakibara K."/>
            <person name="Fujita T."/>
            <person name="Oishi K."/>
            <person name="Shin-I T."/>
            <person name="Kuroki Y."/>
            <person name="Toyoda A."/>
            <person name="Suzuki Y."/>
            <person name="Hashimoto A."/>
            <person name="Yamaguchi K."/>
            <person name="Sugano A."/>
            <person name="Kohara Y."/>
            <person name="Fujiyama A."/>
            <person name="Anterola A."/>
            <person name="Aoki S."/>
            <person name="Ashton N."/>
            <person name="Barbazuk W.B."/>
            <person name="Barker E."/>
            <person name="Bennetzen J."/>
            <person name="Bezanilla M."/>
            <person name="Blankenship R."/>
            <person name="Cho S.H."/>
            <person name="Dutcher S."/>
            <person name="Estelle M."/>
            <person name="Fawcett J.A."/>
            <person name="Gundlach H."/>
            <person name="Hanada K."/>
            <person name="Heyl A."/>
            <person name="Hicks K.A."/>
            <person name="Hugh J."/>
            <person name="Lohr M."/>
            <person name="Mayer K."/>
            <person name="Melkozernov A."/>
            <person name="Murata T."/>
            <person name="Nelson D."/>
            <person name="Pils B."/>
            <person name="Prigge M."/>
            <person name="Reiss B."/>
            <person name="Renner T."/>
            <person name="Rombauts S."/>
            <person name="Rushton P."/>
            <person name="Sanderfoot A."/>
            <person name="Schween G."/>
            <person name="Shiu S.-H."/>
            <person name="Stueber K."/>
            <person name="Theodoulou F.L."/>
            <person name="Tu H."/>
            <person name="Van de Peer Y."/>
            <person name="Verrier P.J."/>
            <person name="Waters E."/>
            <person name="Wood A."/>
            <person name="Yang L."/>
            <person name="Cove D."/>
            <person name="Cuming A."/>
            <person name="Hasebe M."/>
            <person name="Lucas S."/>
            <person name="Mishler D.B."/>
            <person name="Reski R."/>
            <person name="Grigoriev I."/>
            <person name="Quatrano R.S."/>
            <person name="Boore J.L."/>
        </authorList>
    </citation>
    <scope>NUCLEOTIDE SEQUENCE [LARGE SCALE GENOMIC DNA]</scope>
    <source>
        <strain evidence="3 4">cv. Gransden 2004</strain>
    </source>
</reference>
<keyword evidence="1" id="KW-1133">Transmembrane helix</keyword>
<dbReference type="AlphaFoldDB" id="A0A2K1L2A1"/>
<evidence type="ECO:0000313" key="2">
    <source>
        <dbReference type="EMBL" id="PNR60154.1"/>
    </source>
</evidence>
<evidence type="ECO:0000313" key="3">
    <source>
        <dbReference type="EnsemblPlants" id="PAC:32932653.CDS.1"/>
    </source>
</evidence>
<organism evidence="2">
    <name type="scientific">Physcomitrium patens</name>
    <name type="common">Spreading-leaved earth moss</name>
    <name type="synonym">Physcomitrella patens</name>
    <dbReference type="NCBI Taxonomy" id="3218"/>
    <lineage>
        <taxon>Eukaryota</taxon>
        <taxon>Viridiplantae</taxon>
        <taxon>Streptophyta</taxon>
        <taxon>Embryophyta</taxon>
        <taxon>Bryophyta</taxon>
        <taxon>Bryophytina</taxon>
        <taxon>Bryopsida</taxon>
        <taxon>Funariidae</taxon>
        <taxon>Funariales</taxon>
        <taxon>Funariaceae</taxon>
        <taxon>Physcomitrium</taxon>
    </lineage>
</organism>
<keyword evidence="1" id="KW-0472">Membrane</keyword>
<reference evidence="3" key="3">
    <citation type="submission" date="2020-12" db="UniProtKB">
        <authorList>
            <consortium name="EnsemblPlants"/>
        </authorList>
    </citation>
    <scope>IDENTIFICATION</scope>
</reference>
<gene>
    <name evidence="2" type="ORF">PHYPA_002947</name>
</gene>
<name>A0A2K1L2A1_PHYPA</name>